<dbReference type="Gene3D" id="3.40.640.10">
    <property type="entry name" value="Type I PLP-dependent aspartate aminotransferase-like (Major domain)"/>
    <property type="match status" value="1"/>
</dbReference>
<keyword evidence="6" id="KW-0663">Pyridoxal phosphate</keyword>
<dbReference type="Proteomes" id="UP000094707">
    <property type="component" value="Chromosome I"/>
</dbReference>
<dbReference type="PANTHER" id="PTHR42790:SF19">
    <property type="entry name" value="KYNURENINE_ALPHA-AMINOADIPATE AMINOTRANSFERASE, MITOCHONDRIAL"/>
    <property type="match status" value="1"/>
</dbReference>
<keyword evidence="4 8" id="KW-0032">Aminotransferase</keyword>
<dbReference type="GeneID" id="30412313"/>
<dbReference type="CDD" id="cd00609">
    <property type="entry name" value="AAT_like"/>
    <property type="match status" value="1"/>
</dbReference>
<sequence length="390" mass="43976">MKDLFADRMSKVPRSFVREILKVTEDSDIISFGGGLPNPKSFPHKEIAEVASEVLKYESSEALQYSTTEGYKPLREYIAQRYLKNGLKVDADEILITNGSQQGLDLVGKVFLNRDDGVIVERPTYLAAIQAFGMYEPKFHSVKLMDDGPDTPALEKLLKNGDSKIFYCVPNFQNPSGISYSEEKRKEVAGIIQENNAVLVEDNPYGEIRFMGRNLPPIKKFLPDSVLLGSFSKIVAPGIRLGWVVAGEEVMDKLVTAKQASDLHSNYLAQRMVHRFLTEYDVEKHLNKIRSMYRMQRDVMVNSIEEYFPEGVTCTKPEGGMFLWVTLPEGVSSMELFDLAIKENVAFVPGEAFYADDPEINTMRLNFSNSDEKSIVEGIKRLSNALEKIL</sequence>
<dbReference type="KEGG" id="mcub:MCBB_1472"/>
<proteinExistence type="inferred from homology"/>
<evidence type="ECO:0000256" key="2">
    <source>
        <dbReference type="ARBA" id="ARBA00007441"/>
    </source>
</evidence>
<dbReference type="GO" id="GO:0008483">
    <property type="term" value="F:transaminase activity"/>
    <property type="evidence" value="ECO:0007669"/>
    <property type="project" value="UniProtKB-KW"/>
</dbReference>
<reference evidence="8 9" key="1">
    <citation type="submission" date="2016-08" db="EMBL/GenBank/DDBJ databases">
        <authorList>
            <person name="Seilhamer J.J."/>
        </authorList>
    </citation>
    <scope>NUCLEOTIDE SEQUENCE [LARGE SCALE GENOMIC DNA]</scope>
    <source>
        <strain evidence="8">Buetzberg</strain>
    </source>
</reference>
<protein>
    <submittedName>
        <fullName evidence="8">Aromatic-amino-acid aminotransferase 1</fullName>
        <ecNumber evidence="8">2.6.1.57</ecNumber>
    </submittedName>
</protein>
<dbReference type="PATRIC" id="fig|129848.4.peg.1499"/>
<evidence type="ECO:0000256" key="4">
    <source>
        <dbReference type="ARBA" id="ARBA00022576"/>
    </source>
</evidence>
<dbReference type="OrthoDB" id="372018at2157"/>
<dbReference type="EMBL" id="LT607756">
    <property type="protein sequence ID" value="SCG86028.1"/>
    <property type="molecule type" value="Genomic_DNA"/>
</dbReference>
<dbReference type="SUPFAM" id="SSF53383">
    <property type="entry name" value="PLP-dependent transferases"/>
    <property type="match status" value="1"/>
</dbReference>
<dbReference type="GO" id="GO:1901605">
    <property type="term" value="P:alpha-amino acid metabolic process"/>
    <property type="evidence" value="ECO:0007669"/>
    <property type="project" value="TreeGrafter"/>
</dbReference>
<organism evidence="8 9">
    <name type="scientific">Methanobacterium congolense</name>
    <dbReference type="NCBI Taxonomy" id="118062"/>
    <lineage>
        <taxon>Archaea</taxon>
        <taxon>Methanobacteriati</taxon>
        <taxon>Methanobacteriota</taxon>
        <taxon>Methanomada group</taxon>
        <taxon>Methanobacteria</taxon>
        <taxon>Methanobacteriales</taxon>
        <taxon>Methanobacteriaceae</taxon>
        <taxon>Methanobacterium</taxon>
    </lineage>
</organism>
<comment type="cofactor">
    <cofactor evidence="1">
        <name>pyridoxal 5'-phosphate</name>
        <dbReference type="ChEBI" id="CHEBI:597326"/>
    </cofactor>
</comment>
<dbReference type="AlphaFoldDB" id="A0A1D3L385"/>
<name>A0A1D3L385_9EURY</name>
<evidence type="ECO:0000313" key="9">
    <source>
        <dbReference type="Proteomes" id="UP000094707"/>
    </source>
</evidence>
<dbReference type="STRING" id="118062.MCBB_1472"/>
<evidence type="ECO:0000259" key="7">
    <source>
        <dbReference type="Pfam" id="PF00155"/>
    </source>
</evidence>
<dbReference type="EC" id="2.6.1.57" evidence="8"/>
<keyword evidence="9" id="KW-1185">Reference proteome</keyword>
<dbReference type="Gene3D" id="3.90.1150.10">
    <property type="entry name" value="Aspartate Aminotransferase, domain 1"/>
    <property type="match status" value="1"/>
</dbReference>
<accession>A0A1D3L385</accession>
<dbReference type="InterPro" id="IPR015421">
    <property type="entry name" value="PyrdxlP-dep_Trfase_major"/>
</dbReference>
<dbReference type="PANTHER" id="PTHR42790">
    <property type="entry name" value="AMINOTRANSFERASE"/>
    <property type="match status" value="1"/>
</dbReference>
<evidence type="ECO:0000256" key="6">
    <source>
        <dbReference type="ARBA" id="ARBA00022898"/>
    </source>
</evidence>
<dbReference type="RefSeq" id="WP_071907133.1">
    <property type="nucleotide sequence ID" value="NZ_LT607756.1"/>
</dbReference>
<feature type="domain" description="Aminotransferase class I/classII large" evidence="7">
    <location>
        <begin position="44"/>
        <end position="382"/>
    </location>
</feature>
<dbReference type="InterPro" id="IPR015424">
    <property type="entry name" value="PyrdxlP-dep_Trfase"/>
</dbReference>
<evidence type="ECO:0000256" key="3">
    <source>
        <dbReference type="ARBA" id="ARBA00011738"/>
    </source>
</evidence>
<dbReference type="InterPro" id="IPR004839">
    <property type="entry name" value="Aminotransferase_I/II_large"/>
</dbReference>
<dbReference type="GO" id="GO:0030170">
    <property type="term" value="F:pyridoxal phosphate binding"/>
    <property type="evidence" value="ECO:0007669"/>
    <property type="project" value="InterPro"/>
</dbReference>
<evidence type="ECO:0000256" key="1">
    <source>
        <dbReference type="ARBA" id="ARBA00001933"/>
    </source>
</evidence>
<dbReference type="InterPro" id="IPR015422">
    <property type="entry name" value="PyrdxlP-dep_Trfase_small"/>
</dbReference>
<dbReference type="InterPro" id="IPR050859">
    <property type="entry name" value="Class-I_PLP-dep_aminotransf"/>
</dbReference>
<gene>
    <name evidence="8" type="ORF">MCBB_1472</name>
</gene>
<keyword evidence="5 8" id="KW-0808">Transferase</keyword>
<evidence type="ECO:0000256" key="5">
    <source>
        <dbReference type="ARBA" id="ARBA00022679"/>
    </source>
</evidence>
<dbReference type="FunFam" id="3.40.640.10:FF:000053">
    <property type="entry name" value="Aminotransferase, class I"/>
    <property type="match status" value="1"/>
</dbReference>
<comment type="similarity">
    <text evidence="2">Belongs to the class-I pyridoxal-phosphate-dependent aminotransferase family.</text>
</comment>
<evidence type="ECO:0000313" key="8">
    <source>
        <dbReference type="EMBL" id="SCG86028.1"/>
    </source>
</evidence>
<dbReference type="Pfam" id="PF00155">
    <property type="entry name" value="Aminotran_1_2"/>
    <property type="match status" value="1"/>
</dbReference>
<comment type="subunit">
    <text evidence="3">Homodimer.</text>
</comment>